<gene>
    <name evidence="3" type="ORF">B1A_05232</name>
</gene>
<dbReference type="Pfam" id="PF13538">
    <property type="entry name" value="UvrD_C_2"/>
    <property type="match status" value="1"/>
</dbReference>
<sequence>VEIDHGYAQTGHSAQGLGAQTVILDLPSNSQTLNRRSFYTNLTRTKNQVKAFTDDREKLTGAVTREKNKTISHDVEKAIREEWRKPPEKMREKKTMERPDDLRFGETPEQTKARFKMKEERKEEKEDKAVTDDRKVRELGKDQDKFRARTEERPEQKQEKEREKKKEGHRVEVREEESGTGWDINQGRQGEPK</sequence>
<evidence type="ECO:0000259" key="2">
    <source>
        <dbReference type="Pfam" id="PF13538"/>
    </source>
</evidence>
<reference evidence="3" key="1">
    <citation type="submission" date="2013-08" db="EMBL/GenBank/DDBJ databases">
        <authorList>
            <person name="Mendez C."/>
            <person name="Richter M."/>
            <person name="Ferrer M."/>
            <person name="Sanchez J."/>
        </authorList>
    </citation>
    <scope>NUCLEOTIDE SEQUENCE</scope>
</reference>
<accession>T1CTN6</accession>
<dbReference type="Gene3D" id="3.40.50.300">
    <property type="entry name" value="P-loop containing nucleotide triphosphate hydrolases"/>
    <property type="match status" value="1"/>
</dbReference>
<dbReference type="SUPFAM" id="SSF52540">
    <property type="entry name" value="P-loop containing nucleoside triphosphate hydrolases"/>
    <property type="match status" value="1"/>
</dbReference>
<dbReference type="EMBL" id="AUZX01003812">
    <property type="protein sequence ID" value="EQD72870.1"/>
    <property type="molecule type" value="Genomic_DNA"/>
</dbReference>
<feature type="domain" description="UvrD-like helicase C-terminal" evidence="2">
    <location>
        <begin position="5"/>
        <end position="49"/>
    </location>
</feature>
<proteinExistence type="predicted"/>
<comment type="caution">
    <text evidence="3">The sequence shown here is derived from an EMBL/GenBank/DDBJ whole genome shotgun (WGS) entry which is preliminary data.</text>
</comment>
<feature type="non-terminal residue" evidence="3">
    <location>
        <position position="1"/>
    </location>
</feature>
<organism evidence="3">
    <name type="scientific">mine drainage metagenome</name>
    <dbReference type="NCBI Taxonomy" id="410659"/>
    <lineage>
        <taxon>unclassified sequences</taxon>
        <taxon>metagenomes</taxon>
        <taxon>ecological metagenomes</taxon>
    </lineage>
</organism>
<name>T1CTN6_9ZZZZ</name>
<feature type="region of interest" description="Disordered" evidence="1">
    <location>
        <begin position="64"/>
        <end position="193"/>
    </location>
</feature>
<dbReference type="InterPro" id="IPR027417">
    <property type="entry name" value="P-loop_NTPase"/>
</dbReference>
<protein>
    <submittedName>
        <fullName evidence="3">TrwC protein</fullName>
    </submittedName>
</protein>
<dbReference type="CDD" id="cd18809">
    <property type="entry name" value="SF1_C_RecD"/>
    <property type="match status" value="1"/>
</dbReference>
<dbReference type="InterPro" id="IPR027785">
    <property type="entry name" value="UvrD-like_helicase_C"/>
</dbReference>
<reference evidence="3" key="2">
    <citation type="journal article" date="2014" name="ISME J.">
        <title>Microbial stratification in low pH oxic and suboxic macroscopic growths along an acid mine drainage.</title>
        <authorList>
            <person name="Mendez-Garcia C."/>
            <person name="Mesa V."/>
            <person name="Sprenger R.R."/>
            <person name="Richter M."/>
            <person name="Diez M.S."/>
            <person name="Solano J."/>
            <person name="Bargiela R."/>
            <person name="Golyshina O.V."/>
            <person name="Manteca A."/>
            <person name="Ramos J.L."/>
            <person name="Gallego J.R."/>
            <person name="Llorente I."/>
            <person name="Martins Dos Santos V.A."/>
            <person name="Jensen O.N."/>
            <person name="Pelaez A.I."/>
            <person name="Sanchez J."/>
            <person name="Ferrer M."/>
        </authorList>
    </citation>
    <scope>NUCLEOTIDE SEQUENCE</scope>
</reference>
<evidence type="ECO:0000313" key="3">
    <source>
        <dbReference type="EMBL" id="EQD72870.1"/>
    </source>
</evidence>
<dbReference type="AlphaFoldDB" id="T1CTN6"/>
<evidence type="ECO:0000256" key="1">
    <source>
        <dbReference type="SAM" id="MobiDB-lite"/>
    </source>
</evidence>
<feature type="compositionally biased region" description="Basic and acidic residues" evidence="1">
    <location>
        <begin position="64"/>
        <end position="177"/>
    </location>
</feature>